<accession>A0AAJ0ECG4</accession>
<dbReference type="AlphaFoldDB" id="A0AAJ0ECG4"/>
<comment type="caution">
    <text evidence="1">The sequence shown here is derived from an EMBL/GenBank/DDBJ whole genome shotgun (WGS) entry which is preliminary data.</text>
</comment>
<dbReference type="EMBL" id="JAHMHQ010000016">
    <property type="protein sequence ID" value="KAK1633969.1"/>
    <property type="molecule type" value="Genomic_DNA"/>
</dbReference>
<reference evidence="1" key="1">
    <citation type="submission" date="2021-06" db="EMBL/GenBank/DDBJ databases">
        <title>Comparative genomics, transcriptomics and evolutionary studies reveal genomic signatures of adaptation to plant cell wall in hemibiotrophic fungi.</title>
        <authorList>
            <consortium name="DOE Joint Genome Institute"/>
            <person name="Baroncelli R."/>
            <person name="Diaz J.F."/>
            <person name="Benocci T."/>
            <person name="Peng M."/>
            <person name="Battaglia E."/>
            <person name="Haridas S."/>
            <person name="Andreopoulos W."/>
            <person name="Labutti K."/>
            <person name="Pangilinan J."/>
            <person name="Floch G.L."/>
            <person name="Makela M.R."/>
            <person name="Henrissat B."/>
            <person name="Grigoriev I.V."/>
            <person name="Crouch J.A."/>
            <person name="De Vries R.P."/>
            <person name="Sukno S.A."/>
            <person name="Thon M.R."/>
        </authorList>
    </citation>
    <scope>NUCLEOTIDE SEQUENCE</scope>
    <source>
        <strain evidence="1">CBS 102054</strain>
    </source>
</reference>
<dbReference type="RefSeq" id="XP_060442576.1">
    <property type="nucleotide sequence ID" value="XM_060590858.1"/>
</dbReference>
<proteinExistence type="predicted"/>
<protein>
    <submittedName>
        <fullName evidence="1">Uncharacterized protein</fullName>
    </submittedName>
</protein>
<gene>
    <name evidence="1" type="ORF">BDP81DRAFT_433471</name>
</gene>
<evidence type="ECO:0000313" key="2">
    <source>
        <dbReference type="Proteomes" id="UP001243989"/>
    </source>
</evidence>
<dbReference type="Proteomes" id="UP001243989">
    <property type="component" value="Unassembled WGS sequence"/>
</dbReference>
<evidence type="ECO:0000313" key="1">
    <source>
        <dbReference type="EMBL" id="KAK1633969.1"/>
    </source>
</evidence>
<sequence length="69" mass="7521">MMYSQCWGRFLPLITSKLLSRSRAVGPGWGFFLTNGGDNTGKAVSLLQARRISNASLIGCGRFPSHLYG</sequence>
<keyword evidence="2" id="KW-1185">Reference proteome</keyword>
<name>A0AAJ0ECG4_9PEZI</name>
<organism evidence="1 2">
    <name type="scientific">Colletotrichum phormii</name>
    <dbReference type="NCBI Taxonomy" id="359342"/>
    <lineage>
        <taxon>Eukaryota</taxon>
        <taxon>Fungi</taxon>
        <taxon>Dikarya</taxon>
        <taxon>Ascomycota</taxon>
        <taxon>Pezizomycotina</taxon>
        <taxon>Sordariomycetes</taxon>
        <taxon>Hypocreomycetidae</taxon>
        <taxon>Glomerellales</taxon>
        <taxon>Glomerellaceae</taxon>
        <taxon>Colletotrichum</taxon>
        <taxon>Colletotrichum acutatum species complex</taxon>
    </lineage>
</organism>
<dbReference type="GeneID" id="85475720"/>